<dbReference type="PROSITE" id="PS51682">
    <property type="entry name" value="SAM_OMT_I"/>
    <property type="match status" value="1"/>
</dbReference>
<evidence type="ECO:0000313" key="6">
    <source>
        <dbReference type="Proteomes" id="UP000002009"/>
    </source>
</evidence>
<comment type="similarity">
    <text evidence="4">Belongs to the class I-like SAM-binding methyltransferase superfamily. Cation-dependent O-methyltransferase family.</text>
</comment>
<dbReference type="RefSeq" id="XP_002504093.1">
    <property type="nucleotide sequence ID" value="XM_002504047.1"/>
</dbReference>
<dbReference type="OMA" id="YHERMRE"/>
<evidence type="ECO:0000256" key="2">
    <source>
        <dbReference type="ARBA" id="ARBA00022679"/>
    </source>
</evidence>
<dbReference type="GO" id="GO:0032259">
    <property type="term" value="P:methylation"/>
    <property type="evidence" value="ECO:0007669"/>
    <property type="project" value="UniProtKB-KW"/>
</dbReference>
<dbReference type="Proteomes" id="UP000002009">
    <property type="component" value="Chromosome 7"/>
</dbReference>
<evidence type="ECO:0008006" key="7">
    <source>
        <dbReference type="Google" id="ProtNLM"/>
    </source>
</evidence>
<accession>C1EBB3</accession>
<dbReference type="InterPro" id="IPR002935">
    <property type="entry name" value="SAM_O-MeTrfase"/>
</dbReference>
<evidence type="ECO:0000256" key="4">
    <source>
        <dbReference type="ARBA" id="ARBA00023453"/>
    </source>
</evidence>
<protein>
    <recommendedName>
        <fullName evidence="7">Caffeoyl-CoA O-methyltransferase</fullName>
    </recommendedName>
</protein>
<dbReference type="InParanoid" id="C1EBB3"/>
<dbReference type="CDD" id="cd02440">
    <property type="entry name" value="AdoMet_MTases"/>
    <property type="match status" value="1"/>
</dbReference>
<dbReference type="GO" id="GO:0008171">
    <property type="term" value="F:O-methyltransferase activity"/>
    <property type="evidence" value="ECO:0007669"/>
    <property type="project" value="InterPro"/>
</dbReference>
<dbReference type="GeneID" id="8245036"/>
<keyword evidence="3" id="KW-0949">S-adenosyl-L-methionine</keyword>
<dbReference type="SUPFAM" id="SSF53335">
    <property type="entry name" value="S-adenosyl-L-methionine-dependent methyltransferases"/>
    <property type="match status" value="1"/>
</dbReference>
<dbReference type="eggNOG" id="KOG1663">
    <property type="taxonomic scope" value="Eukaryota"/>
</dbReference>
<proteinExistence type="inferred from homology"/>
<dbReference type="Pfam" id="PF01596">
    <property type="entry name" value="Methyltransf_3"/>
    <property type="match status" value="1"/>
</dbReference>
<dbReference type="EMBL" id="CP001328">
    <property type="protein sequence ID" value="ACO65351.1"/>
    <property type="molecule type" value="Genomic_DNA"/>
</dbReference>
<evidence type="ECO:0000256" key="3">
    <source>
        <dbReference type="ARBA" id="ARBA00022691"/>
    </source>
</evidence>
<organism evidence="5 6">
    <name type="scientific">Micromonas commoda (strain RCC299 / NOUM17 / CCMP2709)</name>
    <name type="common">Picoplanktonic green alga</name>
    <dbReference type="NCBI Taxonomy" id="296587"/>
    <lineage>
        <taxon>Eukaryota</taxon>
        <taxon>Viridiplantae</taxon>
        <taxon>Chlorophyta</taxon>
        <taxon>Mamiellophyceae</taxon>
        <taxon>Mamiellales</taxon>
        <taxon>Mamiellaceae</taxon>
        <taxon>Micromonas</taxon>
    </lineage>
</organism>
<dbReference type="AlphaFoldDB" id="C1EBB3"/>
<sequence length="179" mass="19716">MQVPPEQGQLMALLIELMGAKRVIEVGTYTGYSSIAMALALPADGVLVACDTSEPSFEIARRYWKLAGVESKIEERLGDGKATLDALLARDGPGHYDVGFVDADKRGYWEYYEKLLKLVRPGGLIAVDNVLWYGKVADPDVADKQTEAIREFNARVAEDERVTQQIVPVGDGLTLCRVR</sequence>
<dbReference type="OrthoDB" id="10251242at2759"/>
<dbReference type="FunCoup" id="C1EBB3">
    <property type="interactions" value="462"/>
</dbReference>
<evidence type="ECO:0000313" key="5">
    <source>
        <dbReference type="EMBL" id="ACO65351.1"/>
    </source>
</evidence>
<name>C1EBB3_MICCC</name>
<dbReference type="GO" id="GO:0008757">
    <property type="term" value="F:S-adenosylmethionine-dependent methyltransferase activity"/>
    <property type="evidence" value="ECO:0007669"/>
    <property type="project" value="TreeGrafter"/>
</dbReference>
<gene>
    <name evidence="5" type="ORF">MICPUN_83278</name>
</gene>
<reference evidence="5 6" key="1">
    <citation type="journal article" date="2009" name="Science">
        <title>Green evolution and dynamic adaptations revealed by genomes of the marine picoeukaryotes Micromonas.</title>
        <authorList>
            <person name="Worden A.Z."/>
            <person name="Lee J.H."/>
            <person name="Mock T."/>
            <person name="Rouze P."/>
            <person name="Simmons M.P."/>
            <person name="Aerts A.L."/>
            <person name="Allen A.E."/>
            <person name="Cuvelier M.L."/>
            <person name="Derelle E."/>
            <person name="Everett M.V."/>
            <person name="Foulon E."/>
            <person name="Grimwood J."/>
            <person name="Gundlach H."/>
            <person name="Henrissat B."/>
            <person name="Napoli C."/>
            <person name="McDonald S.M."/>
            <person name="Parker M.S."/>
            <person name="Rombauts S."/>
            <person name="Salamov A."/>
            <person name="Von Dassow P."/>
            <person name="Badger J.H."/>
            <person name="Coutinho P.M."/>
            <person name="Demir E."/>
            <person name="Dubchak I."/>
            <person name="Gentemann C."/>
            <person name="Eikrem W."/>
            <person name="Gready J.E."/>
            <person name="John U."/>
            <person name="Lanier W."/>
            <person name="Lindquist E.A."/>
            <person name="Lucas S."/>
            <person name="Mayer K.F."/>
            <person name="Moreau H."/>
            <person name="Not F."/>
            <person name="Otillar R."/>
            <person name="Panaud O."/>
            <person name="Pangilinan J."/>
            <person name="Paulsen I."/>
            <person name="Piegu B."/>
            <person name="Poliakov A."/>
            <person name="Robbens S."/>
            <person name="Schmutz J."/>
            <person name="Toulza E."/>
            <person name="Wyss T."/>
            <person name="Zelensky A."/>
            <person name="Zhou K."/>
            <person name="Armbrust E.V."/>
            <person name="Bhattacharya D."/>
            <person name="Goodenough U.W."/>
            <person name="Van de Peer Y."/>
            <person name="Grigoriev I.V."/>
        </authorList>
    </citation>
    <scope>NUCLEOTIDE SEQUENCE [LARGE SCALE GENOMIC DNA]</scope>
    <source>
        <strain evidence="6">RCC299 / NOUM17</strain>
    </source>
</reference>
<keyword evidence="6" id="KW-1185">Reference proteome</keyword>
<evidence type="ECO:0000256" key="1">
    <source>
        <dbReference type="ARBA" id="ARBA00022603"/>
    </source>
</evidence>
<dbReference type="PANTHER" id="PTHR10509:SF14">
    <property type="entry name" value="CAFFEOYL-COA O-METHYLTRANSFERASE 3-RELATED"/>
    <property type="match status" value="1"/>
</dbReference>
<keyword evidence="1" id="KW-0489">Methyltransferase</keyword>
<dbReference type="KEGG" id="mis:MICPUN_83278"/>
<dbReference type="PANTHER" id="PTHR10509">
    <property type="entry name" value="O-METHYLTRANSFERASE-RELATED"/>
    <property type="match status" value="1"/>
</dbReference>
<dbReference type="STRING" id="296587.C1EBB3"/>
<dbReference type="Gene3D" id="3.40.50.150">
    <property type="entry name" value="Vaccinia Virus protein VP39"/>
    <property type="match status" value="1"/>
</dbReference>
<dbReference type="InterPro" id="IPR050362">
    <property type="entry name" value="Cation-dep_OMT"/>
</dbReference>
<keyword evidence="2" id="KW-0808">Transferase</keyword>
<dbReference type="InterPro" id="IPR029063">
    <property type="entry name" value="SAM-dependent_MTases_sf"/>
</dbReference>